<organism evidence="2 3">
    <name type="scientific">Candidatus Lachnoclostridium stercoravium</name>
    <dbReference type="NCBI Taxonomy" id="2838633"/>
    <lineage>
        <taxon>Bacteria</taxon>
        <taxon>Bacillati</taxon>
        <taxon>Bacillota</taxon>
        <taxon>Clostridia</taxon>
        <taxon>Lachnospirales</taxon>
        <taxon>Lachnospiraceae</taxon>
    </lineage>
</organism>
<keyword evidence="1" id="KW-1133">Transmembrane helix</keyword>
<proteinExistence type="predicted"/>
<dbReference type="InterPro" id="IPR025470">
    <property type="entry name" value="DUF4321"/>
</dbReference>
<name>A0A9D2HGY6_9FIRM</name>
<keyword evidence="1" id="KW-0472">Membrane</keyword>
<evidence type="ECO:0000313" key="3">
    <source>
        <dbReference type="Proteomes" id="UP000823900"/>
    </source>
</evidence>
<feature type="transmembrane region" description="Helical" evidence="1">
    <location>
        <begin position="52"/>
        <end position="80"/>
    </location>
</feature>
<evidence type="ECO:0000256" key="1">
    <source>
        <dbReference type="SAM" id="Phobius"/>
    </source>
</evidence>
<accession>A0A9D2HGY6</accession>
<dbReference type="Proteomes" id="UP000823900">
    <property type="component" value="Unassembled WGS sequence"/>
</dbReference>
<comment type="caution">
    <text evidence="2">The sequence shown here is derived from an EMBL/GenBank/DDBJ whole genome shotgun (WGS) entry which is preliminary data.</text>
</comment>
<dbReference type="AlphaFoldDB" id="A0A9D2HGY6"/>
<evidence type="ECO:0000313" key="2">
    <source>
        <dbReference type="EMBL" id="HJA70595.1"/>
    </source>
</evidence>
<dbReference type="Pfam" id="PF14209">
    <property type="entry name" value="DUF4321"/>
    <property type="match status" value="1"/>
</dbReference>
<protein>
    <submittedName>
        <fullName evidence="2">DUF4321 domain-containing protein</fullName>
    </submittedName>
</protein>
<gene>
    <name evidence="2" type="ORF">IAA07_03315</name>
</gene>
<reference evidence="2" key="2">
    <citation type="submission" date="2021-04" db="EMBL/GenBank/DDBJ databases">
        <authorList>
            <person name="Gilroy R."/>
        </authorList>
    </citation>
    <scope>NUCLEOTIDE SEQUENCE</scope>
    <source>
        <strain evidence="2">CHK178-16964</strain>
    </source>
</reference>
<reference evidence="2" key="1">
    <citation type="journal article" date="2021" name="PeerJ">
        <title>Extensive microbial diversity within the chicken gut microbiome revealed by metagenomics and culture.</title>
        <authorList>
            <person name="Gilroy R."/>
            <person name="Ravi A."/>
            <person name="Getino M."/>
            <person name="Pursley I."/>
            <person name="Horton D.L."/>
            <person name="Alikhan N.F."/>
            <person name="Baker D."/>
            <person name="Gharbi K."/>
            <person name="Hall N."/>
            <person name="Watson M."/>
            <person name="Adriaenssens E.M."/>
            <person name="Foster-Nyarko E."/>
            <person name="Jarju S."/>
            <person name="Secka A."/>
            <person name="Antonio M."/>
            <person name="Oren A."/>
            <person name="Chaudhuri R.R."/>
            <person name="La Ragione R."/>
            <person name="Hildebrand F."/>
            <person name="Pallen M.J."/>
        </authorList>
    </citation>
    <scope>NUCLEOTIDE SEQUENCE</scope>
    <source>
        <strain evidence="2">CHK178-16964</strain>
    </source>
</reference>
<dbReference type="EMBL" id="DWZA01000029">
    <property type="protein sequence ID" value="HJA70595.1"/>
    <property type="molecule type" value="Genomic_DNA"/>
</dbReference>
<keyword evidence="1" id="KW-0812">Transmembrane</keyword>
<sequence length="83" mass="8845">MGSKNFWVLLLLMLAGIVLGGFIGNATSGIAGLSWLNFGQSFGLDSPLVLNFGILVITFGLTIKITMASIIGMVIALLVFRWI</sequence>